<sequence>MDVREDQDESIGALVTRLIADGRGYAAAEAGYWRALVVDRLADVKSLTILGCTALLLVNAAVIALIVGALLSLATLVGPGLATLLVVLVTLAIAGLLGWLALRHWRRVTRPRQEP</sequence>
<keyword evidence="1" id="KW-0812">Transmembrane</keyword>
<evidence type="ECO:0008006" key="4">
    <source>
        <dbReference type="Google" id="ProtNLM"/>
    </source>
</evidence>
<reference evidence="2 3" key="1">
    <citation type="submission" date="2016-08" db="EMBL/GenBank/DDBJ databases">
        <title>Draft genome of the agarase producing Sphingomonas sp. MCT13.</title>
        <authorList>
            <person name="D'Andrea M.M."/>
            <person name="Rossolini G.M."/>
            <person name="Thaller M.C."/>
        </authorList>
    </citation>
    <scope>NUCLEOTIDE SEQUENCE [LARGE SCALE GENOMIC DNA]</scope>
    <source>
        <strain evidence="2 3">MCT13</strain>
    </source>
</reference>
<comment type="caution">
    <text evidence="2">The sequence shown here is derived from an EMBL/GenBank/DDBJ whole genome shotgun (WGS) entry which is preliminary data.</text>
</comment>
<dbReference type="OrthoDB" id="7595734at2"/>
<dbReference type="STRING" id="1888892.BFL28_00200"/>
<accession>A0A1E3LXG5</accession>
<dbReference type="EMBL" id="MDDS01000013">
    <property type="protein sequence ID" value="ODP38512.1"/>
    <property type="molecule type" value="Genomic_DNA"/>
</dbReference>
<keyword evidence="3" id="KW-1185">Reference proteome</keyword>
<dbReference type="Proteomes" id="UP000094487">
    <property type="component" value="Unassembled WGS sequence"/>
</dbReference>
<dbReference type="RefSeq" id="WP_069319601.1">
    <property type="nucleotide sequence ID" value="NZ_MDDS01000013.1"/>
</dbReference>
<evidence type="ECO:0000313" key="3">
    <source>
        <dbReference type="Proteomes" id="UP000094487"/>
    </source>
</evidence>
<keyword evidence="1" id="KW-0472">Membrane</keyword>
<protein>
    <recommendedName>
        <fullName evidence="4">Phage holin family protein</fullName>
    </recommendedName>
</protein>
<dbReference type="AlphaFoldDB" id="A0A1E3LXG5"/>
<keyword evidence="1" id="KW-1133">Transmembrane helix</keyword>
<feature type="transmembrane region" description="Helical" evidence="1">
    <location>
        <begin position="80"/>
        <end position="102"/>
    </location>
</feature>
<name>A0A1E3LXG5_9SPHN</name>
<feature type="transmembrane region" description="Helical" evidence="1">
    <location>
        <begin position="49"/>
        <end position="74"/>
    </location>
</feature>
<gene>
    <name evidence="2" type="ORF">BFL28_00200</name>
</gene>
<proteinExistence type="predicted"/>
<evidence type="ECO:0000313" key="2">
    <source>
        <dbReference type="EMBL" id="ODP38512.1"/>
    </source>
</evidence>
<organism evidence="2 3">
    <name type="scientific">Sphingomonas turrisvirgatae</name>
    <dbReference type="NCBI Taxonomy" id="1888892"/>
    <lineage>
        <taxon>Bacteria</taxon>
        <taxon>Pseudomonadati</taxon>
        <taxon>Pseudomonadota</taxon>
        <taxon>Alphaproteobacteria</taxon>
        <taxon>Sphingomonadales</taxon>
        <taxon>Sphingomonadaceae</taxon>
        <taxon>Sphingomonas</taxon>
    </lineage>
</organism>
<evidence type="ECO:0000256" key="1">
    <source>
        <dbReference type="SAM" id="Phobius"/>
    </source>
</evidence>